<reference evidence="1" key="1">
    <citation type="submission" date="2009-02" db="EMBL/GenBank/DDBJ databases">
        <title>The Genome Sequence of Ajellomyces capsulatus strain G186AR.</title>
        <authorList>
            <consortium name="The Broad Institute Genome Sequencing Platform"/>
            <person name="Champion M."/>
            <person name="Cuomo C."/>
            <person name="Ma L.-J."/>
            <person name="Henn M.R."/>
            <person name="Sil A."/>
            <person name="Goldman B."/>
            <person name="Young S.K."/>
            <person name="Kodira C.D."/>
            <person name="Zeng Q."/>
            <person name="Koehrsen M."/>
            <person name="Alvarado L."/>
            <person name="Berlin A."/>
            <person name="Borenstein D."/>
            <person name="Chen Z."/>
            <person name="Engels R."/>
            <person name="Freedman E."/>
            <person name="Gellesch M."/>
            <person name="Goldberg J."/>
            <person name="Griggs A."/>
            <person name="Gujja S."/>
            <person name="Heiman D."/>
            <person name="Hepburn T."/>
            <person name="Howarth C."/>
            <person name="Jen D."/>
            <person name="Larson L."/>
            <person name="Lewis B."/>
            <person name="Mehta T."/>
            <person name="Park D."/>
            <person name="Pearson M."/>
            <person name="Roberts A."/>
            <person name="Saif S."/>
            <person name="Shea T."/>
            <person name="Shenoy N."/>
            <person name="Sisk P."/>
            <person name="Stolte C."/>
            <person name="Sykes S."/>
            <person name="Walk T."/>
            <person name="White J."/>
            <person name="Yandava C."/>
            <person name="Klein B."/>
            <person name="McEwen J.G."/>
            <person name="Puccia R."/>
            <person name="Goldman G.H."/>
            <person name="Felipe M.S."/>
            <person name="Nino-Vega G."/>
            <person name="San-Blas G."/>
            <person name="Taylor J."/>
            <person name="Mendoza L."/>
            <person name="Galagan J."/>
            <person name="Nusbaum C."/>
            <person name="Birren B."/>
        </authorList>
    </citation>
    <scope>NUCLEOTIDE SEQUENCE</scope>
    <source>
        <strain evidence="1">G186AR</strain>
    </source>
</reference>
<name>C0NCV7_AJECG</name>
<sequence length="243" mass="26757">MTLVHHTSKDPGLSREYAATHETTSMSKFGESIRGPSIKLVATEVCFLETHLLVRSHSSQPHTHAYGRCGKITAVYDDTGMLKREKLIGQVKYLLEIIGDSPPVHGLLKQMLGPLGHISTENCWWCHRFESVWSNHPGTLQGFVLSALLHGNAVAVTGGCRYFRIHRAFGGLVPFLSPAIAGRTSVRSLHQAPSHKALRLSLIPLGLPLRGNNRRTSDLRRGSRGSRRSSFGWISIATQSKPP</sequence>
<dbReference type="AlphaFoldDB" id="C0NCV7"/>
<dbReference type="EMBL" id="GG663363">
    <property type="protein sequence ID" value="EEH11498.1"/>
    <property type="molecule type" value="Genomic_DNA"/>
</dbReference>
<proteinExistence type="predicted"/>
<dbReference type="Proteomes" id="UP000001631">
    <property type="component" value="Unassembled WGS sequence"/>
</dbReference>
<dbReference type="InParanoid" id="C0NCV7"/>
<accession>C0NCV7</accession>
<gene>
    <name evidence="1" type="ORF">HCBG_00953</name>
</gene>
<evidence type="ECO:0000313" key="2">
    <source>
        <dbReference type="Proteomes" id="UP000001631"/>
    </source>
</evidence>
<organism evidence="1 2">
    <name type="scientific">Ajellomyces capsulatus (strain G186AR / H82 / ATCC MYA-2454 / RMSCC 2432)</name>
    <name type="common">Darling's disease fungus</name>
    <name type="synonym">Histoplasma capsulatum</name>
    <dbReference type="NCBI Taxonomy" id="447093"/>
    <lineage>
        <taxon>Eukaryota</taxon>
        <taxon>Fungi</taxon>
        <taxon>Dikarya</taxon>
        <taxon>Ascomycota</taxon>
        <taxon>Pezizomycotina</taxon>
        <taxon>Eurotiomycetes</taxon>
        <taxon>Eurotiomycetidae</taxon>
        <taxon>Onygenales</taxon>
        <taxon>Ajellomycetaceae</taxon>
        <taxon>Histoplasma</taxon>
    </lineage>
</organism>
<dbReference type="RefSeq" id="XP_045291978.1">
    <property type="nucleotide sequence ID" value="XM_045428003.1"/>
</dbReference>
<keyword evidence="2" id="KW-1185">Reference proteome</keyword>
<protein>
    <submittedName>
        <fullName evidence="1">Uncharacterized protein</fullName>
    </submittedName>
</protein>
<dbReference type="HOGENOM" id="CLU_1142333_0_0_1"/>
<dbReference type="GeneID" id="69033970"/>
<evidence type="ECO:0000313" key="1">
    <source>
        <dbReference type="EMBL" id="EEH11498.1"/>
    </source>
</evidence>